<comment type="caution">
    <text evidence="1">The sequence shown here is derived from an EMBL/GenBank/DDBJ whole genome shotgun (WGS) entry which is preliminary data.</text>
</comment>
<sequence>MIIELRGAERMRRFEVDCGYLQEDEAFEVSPVLANWASTDNRFIARAAGNVKVGDDMALDLGAFIGFAGELALGLPDSSAVVIDLNVTGIASGDKVKARLAAVLDGVTPPHDADNPGFLPYALSWFSRNRPVVRLYLMDGVFWIEAVPA</sequence>
<dbReference type="Proteomes" id="UP000276506">
    <property type="component" value="Unassembled WGS sequence"/>
</dbReference>
<evidence type="ECO:0000313" key="1">
    <source>
        <dbReference type="EMBL" id="RRV08886.1"/>
    </source>
</evidence>
<name>A0A427DYM0_9GAMM</name>
<dbReference type="EMBL" id="RHQL01000010">
    <property type="protein sequence ID" value="RRV08886.1"/>
    <property type="molecule type" value="Genomic_DNA"/>
</dbReference>
<evidence type="ECO:0000313" key="2">
    <source>
        <dbReference type="Proteomes" id="UP000276506"/>
    </source>
</evidence>
<gene>
    <name evidence="1" type="ORF">EGJ28_16615</name>
</gene>
<protein>
    <submittedName>
        <fullName evidence="1">Uncharacterized protein</fullName>
    </submittedName>
</protein>
<dbReference type="AlphaFoldDB" id="A0A427DYM0"/>
<reference evidence="1 2" key="1">
    <citation type="submission" date="2018-10" db="EMBL/GenBank/DDBJ databases">
        <title>Transmission dynamics of multidrug resistant bacteria on intensive care unit surfaces.</title>
        <authorList>
            <person name="D'Souza A.W."/>
            <person name="Potter R.F."/>
            <person name="Wallace M."/>
            <person name="Shupe A."/>
            <person name="Patel S."/>
            <person name="Sun S."/>
            <person name="Gul D."/>
            <person name="Kwon J.H."/>
            <person name="Andleeb S."/>
            <person name="Burnham C.-A.D."/>
            <person name="Dantas G."/>
        </authorList>
    </citation>
    <scope>NUCLEOTIDE SEQUENCE [LARGE SCALE GENOMIC DNA]</scope>
    <source>
        <strain evidence="1 2">PX_177</strain>
    </source>
</reference>
<accession>A0A427DYM0</accession>
<organism evidence="1 2">
    <name type="scientific">Stutzerimonas xanthomarina</name>
    <dbReference type="NCBI Taxonomy" id="271420"/>
    <lineage>
        <taxon>Bacteria</taxon>
        <taxon>Pseudomonadati</taxon>
        <taxon>Pseudomonadota</taxon>
        <taxon>Gammaproteobacteria</taxon>
        <taxon>Pseudomonadales</taxon>
        <taxon>Pseudomonadaceae</taxon>
        <taxon>Stutzerimonas</taxon>
    </lineage>
</organism>
<dbReference type="RefSeq" id="WP_041109970.1">
    <property type="nucleotide sequence ID" value="NZ_RHQL01000010.1"/>
</dbReference>
<proteinExistence type="predicted"/>